<dbReference type="EMBL" id="JAALLT010000001">
    <property type="protein sequence ID" value="NGP75141.1"/>
    <property type="molecule type" value="Genomic_DNA"/>
</dbReference>
<proteinExistence type="predicted"/>
<evidence type="ECO:0000313" key="1">
    <source>
        <dbReference type="EMBL" id="NGP75141.1"/>
    </source>
</evidence>
<accession>A0A6M1SIG1</accession>
<reference evidence="1 2" key="1">
    <citation type="submission" date="2020-02" db="EMBL/GenBank/DDBJ databases">
        <title>Balneolaceae bacterium YR4-1, complete genome.</title>
        <authorList>
            <person name="Li Y."/>
            <person name="Wu S."/>
        </authorList>
    </citation>
    <scope>NUCLEOTIDE SEQUENCE [LARGE SCALE GENOMIC DNA]</scope>
    <source>
        <strain evidence="1 2">YR4-1</strain>
    </source>
</reference>
<dbReference type="Proteomes" id="UP000473278">
    <property type="component" value="Unassembled WGS sequence"/>
</dbReference>
<comment type="caution">
    <text evidence="1">The sequence shown here is derived from an EMBL/GenBank/DDBJ whole genome shotgun (WGS) entry which is preliminary data.</text>
</comment>
<name>A0A6M1SIG1_9BACT</name>
<protein>
    <submittedName>
        <fullName evidence="1">Uncharacterized protein</fullName>
    </submittedName>
</protein>
<gene>
    <name evidence="1" type="ORF">G3570_00740</name>
</gene>
<dbReference type="AlphaFoldDB" id="A0A6M1SIG1"/>
<keyword evidence="2" id="KW-1185">Reference proteome</keyword>
<dbReference type="RefSeq" id="WP_165138178.1">
    <property type="nucleotide sequence ID" value="NZ_JAALLT010000001.1"/>
</dbReference>
<sequence length="81" mass="9661">MHDQLIEELIQLFTQLPNHSVQRIYRTLLLTGTNAKDGNYQSWGSKELESMSKDQLRDLIKEKRVLLNAEKVKYWWVNRNS</sequence>
<organism evidence="1 2">
    <name type="scientific">Halalkalibaculum roseum</name>
    <dbReference type="NCBI Taxonomy" id="2709311"/>
    <lineage>
        <taxon>Bacteria</taxon>
        <taxon>Pseudomonadati</taxon>
        <taxon>Balneolota</taxon>
        <taxon>Balneolia</taxon>
        <taxon>Balneolales</taxon>
        <taxon>Balneolaceae</taxon>
        <taxon>Halalkalibaculum</taxon>
    </lineage>
</organism>
<evidence type="ECO:0000313" key="2">
    <source>
        <dbReference type="Proteomes" id="UP000473278"/>
    </source>
</evidence>